<name>A0ABU1ARB7_9BACT</name>
<dbReference type="InterPro" id="IPR054196">
    <property type="entry name" value="DUF6901"/>
</dbReference>
<accession>A0ABU1ARB7</accession>
<dbReference type="Pfam" id="PF21842">
    <property type="entry name" value="DUF6901"/>
    <property type="match status" value="1"/>
</dbReference>
<protein>
    <submittedName>
        <fullName evidence="1">Uncharacterized protein</fullName>
    </submittedName>
</protein>
<dbReference type="RefSeq" id="WP_308948683.1">
    <property type="nucleotide sequence ID" value="NZ_JARXHW010000005.1"/>
</dbReference>
<organism evidence="1 2">
    <name type="scientific">Thalassobacterium maritimum</name>
    <dbReference type="NCBI Taxonomy" id="3041265"/>
    <lineage>
        <taxon>Bacteria</taxon>
        <taxon>Pseudomonadati</taxon>
        <taxon>Verrucomicrobiota</taxon>
        <taxon>Opitutia</taxon>
        <taxon>Puniceicoccales</taxon>
        <taxon>Coraliomargaritaceae</taxon>
        <taxon>Thalassobacterium</taxon>
    </lineage>
</organism>
<dbReference type="EMBL" id="JARXHW010000005">
    <property type="protein sequence ID" value="MDQ8206583.1"/>
    <property type="molecule type" value="Genomic_DNA"/>
</dbReference>
<dbReference type="Proteomes" id="UP001225316">
    <property type="component" value="Unassembled WGS sequence"/>
</dbReference>
<sequence>MKLTAPDTIEYIFGLGEKELVFTIGISKASTHTRPPMPIPLPYPEWTKLESNQCPNCPLTRATCQYCPAAVRVHEVLETFKNSTSFEKIDLSVVTHRRVFKQECDLQSALNSMLGLQLATSGCPVLEKLRSMANFHMPFCSFGEMLHRTVSAYLTQQFFVYKEGGEADWDLNGLKSYYQELEILNRAFSERIQVLEESDAASNAIIMFFAASIIVADAIEDGLMEYKDYFTGKSAQPPKGE</sequence>
<proteinExistence type="predicted"/>
<evidence type="ECO:0000313" key="1">
    <source>
        <dbReference type="EMBL" id="MDQ8206583.1"/>
    </source>
</evidence>
<evidence type="ECO:0000313" key="2">
    <source>
        <dbReference type="Proteomes" id="UP001225316"/>
    </source>
</evidence>
<gene>
    <name evidence="1" type="ORF">QEH52_03625</name>
</gene>
<comment type="caution">
    <text evidence="1">The sequence shown here is derived from an EMBL/GenBank/DDBJ whole genome shotgun (WGS) entry which is preliminary data.</text>
</comment>
<keyword evidence="2" id="KW-1185">Reference proteome</keyword>
<reference evidence="1 2" key="1">
    <citation type="submission" date="2023-04" db="EMBL/GenBank/DDBJ databases">
        <title>A novel bacteria isolated from coastal sediment.</title>
        <authorList>
            <person name="Liu X.-J."/>
            <person name="Du Z.-J."/>
        </authorList>
    </citation>
    <scope>NUCLEOTIDE SEQUENCE [LARGE SCALE GENOMIC DNA]</scope>
    <source>
        <strain evidence="1 2">SDUM461003</strain>
    </source>
</reference>